<dbReference type="STRING" id="349064.SAMN05660429_01028"/>
<evidence type="ECO:0000313" key="2">
    <source>
        <dbReference type="Proteomes" id="UP000199308"/>
    </source>
</evidence>
<keyword evidence="2" id="KW-1185">Reference proteome</keyword>
<dbReference type="Proteomes" id="UP000199308">
    <property type="component" value="Unassembled WGS sequence"/>
</dbReference>
<reference evidence="2" key="1">
    <citation type="submission" date="2016-10" db="EMBL/GenBank/DDBJ databases">
        <authorList>
            <person name="Varghese N."/>
            <person name="Submissions S."/>
        </authorList>
    </citation>
    <scope>NUCLEOTIDE SEQUENCE [LARGE SCALE GENOMIC DNA]</scope>
    <source>
        <strain evidence="2">DSM 19706</strain>
    </source>
</reference>
<evidence type="ECO:0000313" key="1">
    <source>
        <dbReference type="EMBL" id="SET09348.1"/>
    </source>
</evidence>
<dbReference type="RefSeq" id="WP_093328233.1">
    <property type="nucleotide sequence ID" value="NZ_AP027363.1"/>
</dbReference>
<proteinExistence type="predicted"/>
<protein>
    <submittedName>
        <fullName evidence="1">Uncharacterized protein</fullName>
    </submittedName>
</protein>
<accession>A0A1I0BQR4</accession>
<gene>
    <name evidence="1" type="ORF">SAMN05660429_01028</name>
</gene>
<dbReference type="AlphaFoldDB" id="A0A1I0BQR4"/>
<sequence length="125" mass="14848">MKLTIQNIDHMKTSIETAYQPKTTDRFYNREIFENLVLKVAENIEKTWERNDTESQAQLETSMRLQMLEIKLKMYQQGKFHLLIDSDAVREAQSKAALAHKDKLFITQLIKTTHQIREQLDDTRH</sequence>
<name>A0A1I0BQR4_THASX</name>
<organism evidence="1 2">
    <name type="scientific">Thalassotalea agarivorans</name>
    <name type="common">Thalassomonas agarivorans</name>
    <dbReference type="NCBI Taxonomy" id="349064"/>
    <lineage>
        <taxon>Bacteria</taxon>
        <taxon>Pseudomonadati</taxon>
        <taxon>Pseudomonadota</taxon>
        <taxon>Gammaproteobacteria</taxon>
        <taxon>Alteromonadales</taxon>
        <taxon>Colwelliaceae</taxon>
        <taxon>Thalassotalea</taxon>
    </lineage>
</organism>
<dbReference type="EMBL" id="FOHK01000004">
    <property type="protein sequence ID" value="SET09348.1"/>
    <property type="molecule type" value="Genomic_DNA"/>
</dbReference>